<keyword evidence="1" id="KW-0472">Membrane</keyword>
<dbReference type="PANTHER" id="PTHR36840:SF1">
    <property type="entry name" value="BLL5714 PROTEIN"/>
    <property type="match status" value="1"/>
</dbReference>
<reference evidence="2" key="1">
    <citation type="submission" date="2021-01" db="EMBL/GenBank/DDBJ databases">
        <title>Whole genome shotgun sequence of Rugosimonospora africana NBRC 104875.</title>
        <authorList>
            <person name="Komaki H."/>
            <person name="Tamura T."/>
        </authorList>
    </citation>
    <scope>NUCLEOTIDE SEQUENCE</scope>
    <source>
        <strain evidence="2">NBRC 104875</strain>
    </source>
</reference>
<organism evidence="2 3">
    <name type="scientific">Rugosimonospora africana</name>
    <dbReference type="NCBI Taxonomy" id="556532"/>
    <lineage>
        <taxon>Bacteria</taxon>
        <taxon>Bacillati</taxon>
        <taxon>Actinomycetota</taxon>
        <taxon>Actinomycetes</taxon>
        <taxon>Micromonosporales</taxon>
        <taxon>Micromonosporaceae</taxon>
        <taxon>Rugosimonospora</taxon>
    </lineage>
</organism>
<keyword evidence="1" id="KW-1133">Transmembrane helix</keyword>
<evidence type="ECO:0000256" key="1">
    <source>
        <dbReference type="SAM" id="Phobius"/>
    </source>
</evidence>
<feature type="transmembrane region" description="Helical" evidence="1">
    <location>
        <begin position="22"/>
        <end position="44"/>
    </location>
</feature>
<feature type="transmembrane region" description="Helical" evidence="1">
    <location>
        <begin position="214"/>
        <end position="231"/>
    </location>
</feature>
<dbReference type="PANTHER" id="PTHR36840">
    <property type="entry name" value="BLL5714 PROTEIN"/>
    <property type="match status" value="1"/>
</dbReference>
<dbReference type="RefSeq" id="WP_203922308.1">
    <property type="nucleotide sequence ID" value="NZ_BONZ01000073.1"/>
</dbReference>
<sequence>MRPGSVEPPPLRRGAGGGPQRATLLELFFDLVFVGALALTSLTLSREPTWSGAAKAILPLMAIWWIWTITALVTDFYDPQQRPIQVVLAGVMLGISQMAVATPNAFGKSGLVFAVSNVAIHLGRGVLLVSVLYRRERVAAQRAGRFLFWFSLTSVPWLIGGLSGERTRFILWGVALAVDYVSGGLRYPTPWIGRVPKEQYDQAGEHLGERYQQFMILALGDMILVAILGYSRVPRTGMHTLAALTAFVTTVVLWQIYVNRAGSILQMVTVRSPGRSARWAPYTHLTMVTGVITMAAGFDLVIPRPTGDTPLGWGGVIIGGPALFMIGRITFEYEVFDRWSWTRVFWLAFLIVAAPPVILFLPPLGVAAYAAAVLLGIAITDQLRVRSRASNATSHRQRPTNPE</sequence>
<dbReference type="InterPro" id="IPR010640">
    <property type="entry name" value="Low_temperature_requirement_A"/>
</dbReference>
<keyword evidence="1" id="KW-0812">Transmembrane</keyword>
<dbReference type="AlphaFoldDB" id="A0A8J3QYZ4"/>
<dbReference type="Pfam" id="PF06772">
    <property type="entry name" value="LtrA"/>
    <property type="match status" value="1"/>
</dbReference>
<dbReference type="Proteomes" id="UP000642748">
    <property type="component" value="Unassembled WGS sequence"/>
</dbReference>
<feature type="transmembrane region" description="Helical" evidence="1">
    <location>
        <begin position="56"/>
        <end position="74"/>
    </location>
</feature>
<feature type="transmembrane region" description="Helical" evidence="1">
    <location>
        <begin position="112"/>
        <end position="134"/>
    </location>
</feature>
<feature type="transmembrane region" description="Helical" evidence="1">
    <location>
        <begin position="279"/>
        <end position="298"/>
    </location>
</feature>
<comment type="caution">
    <text evidence="2">The sequence shown here is derived from an EMBL/GenBank/DDBJ whole genome shotgun (WGS) entry which is preliminary data.</text>
</comment>
<protein>
    <submittedName>
        <fullName evidence="2">Membrane protein</fullName>
    </submittedName>
</protein>
<feature type="transmembrane region" description="Helical" evidence="1">
    <location>
        <begin position="237"/>
        <end position="258"/>
    </location>
</feature>
<feature type="transmembrane region" description="Helical" evidence="1">
    <location>
        <begin position="146"/>
        <end position="163"/>
    </location>
</feature>
<evidence type="ECO:0000313" key="3">
    <source>
        <dbReference type="Proteomes" id="UP000642748"/>
    </source>
</evidence>
<gene>
    <name evidence="2" type="ORF">Raf01_69810</name>
</gene>
<feature type="transmembrane region" description="Helical" evidence="1">
    <location>
        <begin position="343"/>
        <end position="361"/>
    </location>
</feature>
<proteinExistence type="predicted"/>
<dbReference type="EMBL" id="BONZ01000073">
    <property type="protein sequence ID" value="GIH18809.1"/>
    <property type="molecule type" value="Genomic_DNA"/>
</dbReference>
<feature type="transmembrane region" description="Helical" evidence="1">
    <location>
        <begin position="310"/>
        <end position="331"/>
    </location>
</feature>
<name>A0A8J3QYZ4_9ACTN</name>
<accession>A0A8J3QYZ4</accession>
<keyword evidence="3" id="KW-1185">Reference proteome</keyword>
<evidence type="ECO:0000313" key="2">
    <source>
        <dbReference type="EMBL" id="GIH18809.1"/>
    </source>
</evidence>